<proteinExistence type="predicted"/>
<dbReference type="Proteomes" id="UP000246078">
    <property type="component" value="Unassembled WGS sequence"/>
</dbReference>
<evidence type="ECO:0000313" key="3">
    <source>
        <dbReference type="EMBL" id="PWV09450.1"/>
    </source>
</evidence>
<organism evidence="3 4">
    <name type="scientific">Trypanosoma cruzi</name>
    <dbReference type="NCBI Taxonomy" id="5693"/>
    <lineage>
        <taxon>Eukaryota</taxon>
        <taxon>Discoba</taxon>
        <taxon>Euglenozoa</taxon>
        <taxon>Kinetoplastea</taxon>
        <taxon>Metakinetoplastina</taxon>
        <taxon>Trypanosomatida</taxon>
        <taxon>Trypanosomatidae</taxon>
        <taxon>Trypanosoma</taxon>
        <taxon>Schizotrypanum</taxon>
    </lineage>
</organism>
<dbReference type="EMBL" id="PRFC01000079">
    <property type="protein sequence ID" value="PWV09450.1"/>
    <property type="molecule type" value="Genomic_DNA"/>
</dbReference>
<dbReference type="InterPro" id="IPR046835">
    <property type="entry name" value="RHS_N"/>
</dbReference>
<feature type="compositionally biased region" description="Basic and acidic residues" evidence="1">
    <location>
        <begin position="22"/>
        <end position="37"/>
    </location>
</feature>
<name>A0A2V2WLG1_TRYCR</name>
<comment type="caution">
    <text evidence="3">The sequence shown here is derived from an EMBL/GenBank/DDBJ whole genome shotgun (WGS) entry which is preliminary data.</text>
</comment>
<feature type="domain" description="Retrotransposon hot spot protein N-terminal" evidence="2">
    <location>
        <begin position="96"/>
        <end position="164"/>
    </location>
</feature>
<dbReference type="AlphaFoldDB" id="A0A2V2WLG1"/>
<feature type="region of interest" description="Disordered" evidence="1">
    <location>
        <begin position="1"/>
        <end position="45"/>
    </location>
</feature>
<dbReference type="VEuPathDB" id="TriTrypDB:C3747_79g171"/>
<evidence type="ECO:0000313" key="4">
    <source>
        <dbReference type="Proteomes" id="UP000246078"/>
    </source>
</evidence>
<evidence type="ECO:0000259" key="2">
    <source>
        <dbReference type="Pfam" id="PF20445"/>
    </source>
</evidence>
<accession>A0A2V2WLG1</accession>
<protein>
    <submittedName>
        <fullName evidence="3">Putative retrotransposon hot spot protein (RHS)</fullName>
    </submittedName>
</protein>
<evidence type="ECO:0000256" key="1">
    <source>
        <dbReference type="SAM" id="MobiDB-lite"/>
    </source>
</evidence>
<gene>
    <name evidence="3" type="ORF">C3747_79g171</name>
</gene>
<dbReference type="VEuPathDB" id="TriTrypDB:TCSYLVIO_007921"/>
<dbReference type="Pfam" id="PF20445">
    <property type="entry name" value="RHS_N"/>
    <property type="match status" value="1"/>
</dbReference>
<sequence length="165" mass="19142">MRGKRKRVHGDHEGPAPTVPRGDGRRGARPETHRDTDQPATTRRRANEVQRLMWAIYSRWKGNCAGIVRVCVECEVEPCCGSFWRRVDGNGSEGKEEPPQSWTYREVGRTLERDDGVQQSGVPRHRLMVRTSDKGWPYSWEEDESTRDCHVNCEVERVWQIVRNV</sequence>
<reference evidence="3 4" key="1">
    <citation type="journal article" date="2018" name="Microb. Genom.">
        <title>Expanding an expanded genome: long-read sequencing of Trypanosoma cruzi.</title>
        <authorList>
            <person name="Berna L."/>
            <person name="Rodriguez M."/>
            <person name="Chiribao M.L."/>
            <person name="Parodi-Talice A."/>
            <person name="Pita S."/>
            <person name="Rijo G."/>
            <person name="Alvarez-Valin F."/>
            <person name="Robello C."/>
        </authorList>
    </citation>
    <scope>NUCLEOTIDE SEQUENCE [LARGE SCALE GENOMIC DNA]</scope>
    <source>
        <strain evidence="3 4">TCC</strain>
    </source>
</reference>